<keyword evidence="3" id="KW-0067">ATP-binding</keyword>
<dbReference type="InterPro" id="IPR036187">
    <property type="entry name" value="DNA_mismatch_repair_MutS_sf"/>
</dbReference>
<keyword evidence="6" id="KW-1185">Reference proteome</keyword>
<dbReference type="GO" id="GO:0005524">
    <property type="term" value="F:ATP binding"/>
    <property type="evidence" value="ECO:0007669"/>
    <property type="project" value="UniProtKB-KW"/>
</dbReference>
<dbReference type="Gene3D" id="1.10.1420.10">
    <property type="match status" value="1"/>
</dbReference>
<dbReference type="SUPFAM" id="SSF52540">
    <property type="entry name" value="P-loop containing nucleoside triphosphate hydrolases"/>
    <property type="match status" value="1"/>
</dbReference>
<keyword evidence="2" id="KW-0547">Nucleotide-binding</keyword>
<protein>
    <submittedName>
        <fullName evidence="7">DNA_MISMATCH_REPAIR_2 domain-containing protein</fullName>
    </submittedName>
</protein>
<dbReference type="InterPro" id="IPR007696">
    <property type="entry name" value="DNA_mismatch_repair_MutS_core"/>
</dbReference>
<evidence type="ECO:0000256" key="4">
    <source>
        <dbReference type="ARBA" id="ARBA00023125"/>
    </source>
</evidence>
<dbReference type="InterPro" id="IPR011184">
    <property type="entry name" value="DNA_mismatch_repair_Msh2"/>
</dbReference>
<dbReference type="GO" id="GO:0051026">
    <property type="term" value="P:chiasma assembly"/>
    <property type="evidence" value="ECO:0007669"/>
    <property type="project" value="TreeGrafter"/>
</dbReference>
<dbReference type="Pfam" id="PF05192">
    <property type="entry name" value="MutS_III"/>
    <property type="match status" value="1"/>
</dbReference>
<feature type="domain" description="DNA mismatch repair proteins mutS family" evidence="5">
    <location>
        <begin position="648"/>
        <end position="664"/>
    </location>
</feature>
<dbReference type="InterPro" id="IPR000432">
    <property type="entry name" value="DNA_mismatch_repair_MutS_C"/>
</dbReference>
<dbReference type="PROSITE" id="PS00486">
    <property type="entry name" value="DNA_MISMATCH_REPAIR_2"/>
    <property type="match status" value="1"/>
</dbReference>
<dbReference type="Pfam" id="PF00488">
    <property type="entry name" value="MutS_V"/>
    <property type="match status" value="1"/>
</dbReference>
<evidence type="ECO:0000256" key="1">
    <source>
        <dbReference type="ARBA" id="ARBA00006271"/>
    </source>
</evidence>
<dbReference type="WBParaSite" id="TMUE_1000004274.1">
    <property type="protein sequence ID" value="TMUE_1000004274.1"/>
    <property type="gene ID" value="WBGene00289654"/>
</dbReference>
<evidence type="ECO:0000256" key="3">
    <source>
        <dbReference type="ARBA" id="ARBA00022840"/>
    </source>
</evidence>
<evidence type="ECO:0000256" key="2">
    <source>
        <dbReference type="ARBA" id="ARBA00022741"/>
    </source>
</evidence>
<dbReference type="AlphaFoldDB" id="A0A5S6QAN8"/>
<dbReference type="GO" id="GO:0030983">
    <property type="term" value="F:mismatched DNA binding"/>
    <property type="evidence" value="ECO:0007669"/>
    <property type="project" value="InterPro"/>
</dbReference>
<dbReference type="GO" id="GO:0140664">
    <property type="term" value="F:ATP-dependent DNA damage sensor activity"/>
    <property type="evidence" value="ECO:0007669"/>
    <property type="project" value="InterPro"/>
</dbReference>
<dbReference type="PIRSF" id="PIRSF005813">
    <property type="entry name" value="MSH2"/>
    <property type="match status" value="1"/>
</dbReference>
<dbReference type="GO" id="GO:0005634">
    <property type="term" value="C:nucleus"/>
    <property type="evidence" value="ECO:0007669"/>
    <property type="project" value="TreeGrafter"/>
</dbReference>
<accession>A0A5S6QAN8</accession>
<keyword evidence="4" id="KW-0238">DNA-binding</keyword>
<dbReference type="GO" id="GO:0006298">
    <property type="term" value="P:mismatch repair"/>
    <property type="evidence" value="ECO:0007669"/>
    <property type="project" value="InterPro"/>
</dbReference>
<comment type="similarity">
    <text evidence="1">Belongs to the DNA mismatch repair MutS family.</text>
</comment>
<sequence>MSDCDAFHSQEARVNDEGYRVVLCIYMSKQKIGAACFDAEQGTIHYLNDIDEDMNEFTILTNVLCQVQPTTLLLSSGIGDSVLRKVAELQELQHDLDNDQPNPCAVKLPTREFELSLCKEVVINLFASSNMGVSAVDGQTRSLFAVDFDATCMVRSLGVIIRHCNINGVLSNGVSEINSSILPTVAYRIVPLELYDILSMDACTFEALQIFKNESHPSVYKAGCGGTKEGFSLFAICNRCMNRAGSFYLRRIFRQPIRNVDILRDRLDAIQFLADERNIHLVNIIQKALRHVRTIGGILYRLRVSTMLIGDWASLHTTLVKCVYIIDVLKNNRTDLPNLLNQERIDAHSVEEVRKLCLRISAVIDFASLRRDNRVSVREGVDEVLDEKKMQYEKLPEVLTKVAEQEVNQLPFETPECTVVYAPMIGYLVAVPRRPEWRSVSDYQQPGMQFLFVSNNRVHYKTASVERLDVELGDLRMDIVDRELSIMLSLQNDILENATTALQLVSQAILIDCLLALAVTARELNWVRPELHEERELSVAGGRHPLVEFRTSPFVNNPIQSGNTQLGLVHIITGPNAAGKSVYIKQVGLIVFLAHIGSFVPAVSAKIPMTDRILSRLHSVDSVFTGMSTFAYDLKQMAVAVNSATCRSLVLIDEFGKGTSTEIGLSLLASCLQHWLETEDQCPHVFVCTHIHALLGMLPRSLFVKFKTMKVVRKGNELIYLYSIEEGYTIQSYAAYAARKCGLSEEVINRIHKIYQDRKQQKPLTRPGVSVEQMNLEYKESEALVNLFLDFELLEETVPALIDHIKNKLLVFHRPHIVMPTL</sequence>
<evidence type="ECO:0000313" key="6">
    <source>
        <dbReference type="Proteomes" id="UP000046395"/>
    </source>
</evidence>
<name>A0A5S6QAN8_TRIMR</name>
<evidence type="ECO:0000259" key="5">
    <source>
        <dbReference type="PROSITE" id="PS00486"/>
    </source>
</evidence>
<reference evidence="7" key="1">
    <citation type="submission" date="2019-12" db="UniProtKB">
        <authorList>
            <consortium name="WormBaseParasite"/>
        </authorList>
    </citation>
    <scope>IDENTIFICATION</scope>
</reference>
<evidence type="ECO:0000313" key="7">
    <source>
        <dbReference type="WBParaSite" id="TMUE_1000004274.1"/>
    </source>
</evidence>
<dbReference type="SMART" id="SM00534">
    <property type="entry name" value="MUTSac"/>
    <property type="match status" value="1"/>
</dbReference>
<dbReference type="Proteomes" id="UP000046395">
    <property type="component" value="Unassembled WGS sequence"/>
</dbReference>
<dbReference type="Gene3D" id="3.40.50.300">
    <property type="entry name" value="P-loop containing nucleotide triphosphate hydrolases"/>
    <property type="match status" value="1"/>
</dbReference>
<organism evidence="6 7">
    <name type="scientific">Trichuris muris</name>
    <name type="common">Mouse whipworm</name>
    <dbReference type="NCBI Taxonomy" id="70415"/>
    <lineage>
        <taxon>Eukaryota</taxon>
        <taxon>Metazoa</taxon>
        <taxon>Ecdysozoa</taxon>
        <taxon>Nematoda</taxon>
        <taxon>Enoplea</taxon>
        <taxon>Dorylaimia</taxon>
        <taxon>Trichinellida</taxon>
        <taxon>Trichuridae</taxon>
        <taxon>Trichuris</taxon>
    </lineage>
</organism>
<dbReference type="STRING" id="70415.A0A5S6QAN8"/>
<dbReference type="SMART" id="SM00533">
    <property type="entry name" value="MUTSd"/>
    <property type="match status" value="1"/>
</dbReference>
<dbReference type="PANTHER" id="PTHR11361:SF20">
    <property type="entry name" value="MUTS PROTEIN HOMOLOG 5"/>
    <property type="match status" value="1"/>
</dbReference>
<dbReference type="PANTHER" id="PTHR11361">
    <property type="entry name" value="DNA MISMATCH REPAIR PROTEIN MUTS FAMILY MEMBER"/>
    <property type="match status" value="1"/>
</dbReference>
<dbReference type="SUPFAM" id="SSF48334">
    <property type="entry name" value="DNA repair protein MutS, domain III"/>
    <property type="match status" value="1"/>
</dbReference>
<dbReference type="InterPro" id="IPR045076">
    <property type="entry name" value="MutS"/>
</dbReference>
<proteinExistence type="inferred from homology"/>
<dbReference type="InterPro" id="IPR027417">
    <property type="entry name" value="P-loop_NTPase"/>
</dbReference>